<sequence length="62" mass="6759">MSDDFDPAFVDFDAYLKGRYTPPPELVALPDWQLISTGWGGKGFGIEELDDRARASAGVAKP</sequence>
<protein>
    <submittedName>
        <fullName evidence="1">Uncharacterized protein</fullName>
    </submittedName>
</protein>
<dbReference type="RefSeq" id="WP_380908681.1">
    <property type="nucleotide sequence ID" value="NZ_JBHTLS010000009.1"/>
</dbReference>
<dbReference type="Proteomes" id="UP001597203">
    <property type="component" value="Unassembled WGS sequence"/>
</dbReference>
<gene>
    <name evidence="1" type="ORF">ACFQ24_01965</name>
</gene>
<evidence type="ECO:0000313" key="2">
    <source>
        <dbReference type="Proteomes" id="UP001597203"/>
    </source>
</evidence>
<evidence type="ECO:0000313" key="1">
    <source>
        <dbReference type="EMBL" id="MFD1103684.1"/>
    </source>
</evidence>
<name>A0ABW3NXN0_9SPHN</name>
<keyword evidence="2" id="KW-1185">Reference proteome</keyword>
<reference evidence="2" key="1">
    <citation type="journal article" date="2019" name="Int. J. Syst. Evol. Microbiol.">
        <title>The Global Catalogue of Microorganisms (GCM) 10K type strain sequencing project: providing services to taxonomists for standard genome sequencing and annotation.</title>
        <authorList>
            <consortium name="The Broad Institute Genomics Platform"/>
            <consortium name="The Broad Institute Genome Sequencing Center for Infectious Disease"/>
            <person name="Wu L."/>
            <person name="Ma J."/>
        </authorList>
    </citation>
    <scope>NUCLEOTIDE SEQUENCE [LARGE SCALE GENOMIC DNA]</scope>
    <source>
        <strain evidence="2">CCUG 54329</strain>
    </source>
</reference>
<proteinExistence type="predicted"/>
<comment type="caution">
    <text evidence="1">The sequence shown here is derived from an EMBL/GenBank/DDBJ whole genome shotgun (WGS) entry which is preliminary data.</text>
</comment>
<organism evidence="1 2">
    <name type="scientific">Sphingobium olei</name>
    <dbReference type="NCBI Taxonomy" id="420955"/>
    <lineage>
        <taxon>Bacteria</taxon>
        <taxon>Pseudomonadati</taxon>
        <taxon>Pseudomonadota</taxon>
        <taxon>Alphaproteobacteria</taxon>
        <taxon>Sphingomonadales</taxon>
        <taxon>Sphingomonadaceae</taxon>
        <taxon>Sphingobium</taxon>
    </lineage>
</organism>
<accession>A0ABW3NXN0</accession>
<dbReference type="EMBL" id="JBHTLS010000009">
    <property type="protein sequence ID" value="MFD1103684.1"/>
    <property type="molecule type" value="Genomic_DNA"/>
</dbReference>